<dbReference type="AlphaFoldDB" id="A0AA36FWS2"/>
<name>A0AA36FWS2_9BILA</name>
<protein>
    <submittedName>
        <fullName evidence="1">Uncharacterized protein</fullName>
    </submittedName>
</protein>
<dbReference type="Proteomes" id="UP001177023">
    <property type="component" value="Unassembled WGS sequence"/>
</dbReference>
<accession>A0AA36FWS2</accession>
<comment type="caution">
    <text evidence="1">The sequence shown here is derived from an EMBL/GenBank/DDBJ whole genome shotgun (WGS) entry which is preliminary data.</text>
</comment>
<gene>
    <name evidence="1" type="ORF">MSPICULIGERA_LOCUS8190</name>
</gene>
<dbReference type="EMBL" id="CATQJA010002102">
    <property type="protein sequence ID" value="CAJ0569724.1"/>
    <property type="molecule type" value="Genomic_DNA"/>
</dbReference>
<proteinExistence type="predicted"/>
<evidence type="ECO:0000313" key="1">
    <source>
        <dbReference type="EMBL" id="CAJ0569724.1"/>
    </source>
</evidence>
<evidence type="ECO:0000313" key="2">
    <source>
        <dbReference type="Proteomes" id="UP001177023"/>
    </source>
</evidence>
<sequence>MIFQALTSHCISYTYVILPLSFWYRHHGSAINPCVTIFYVLPYRRRFLEMFFRIKRERASRIYHTGTGVTTKDAESSRNSKNLV</sequence>
<keyword evidence="2" id="KW-1185">Reference proteome</keyword>
<reference evidence="1" key="1">
    <citation type="submission" date="2023-06" db="EMBL/GenBank/DDBJ databases">
        <authorList>
            <person name="Delattre M."/>
        </authorList>
    </citation>
    <scope>NUCLEOTIDE SEQUENCE</scope>
    <source>
        <strain evidence="1">AF72</strain>
    </source>
</reference>
<feature type="non-terminal residue" evidence="1">
    <location>
        <position position="1"/>
    </location>
</feature>
<organism evidence="1 2">
    <name type="scientific">Mesorhabditis spiculigera</name>
    <dbReference type="NCBI Taxonomy" id="96644"/>
    <lineage>
        <taxon>Eukaryota</taxon>
        <taxon>Metazoa</taxon>
        <taxon>Ecdysozoa</taxon>
        <taxon>Nematoda</taxon>
        <taxon>Chromadorea</taxon>
        <taxon>Rhabditida</taxon>
        <taxon>Rhabditina</taxon>
        <taxon>Rhabditomorpha</taxon>
        <taxon>Rhabditoidea</taxon>
        <taxon>Rhabditidae</taxon>
        <taxon>Mesorhabditinae</taxon>
        <taxon>Mesorhabditis</taxon>
    </lineage>
</organism>